<dbReference type="EMBL" id="QLMA01000002">
    <property type="protein sequence ID" value="RAJ85810.1"/>
    <property type="molecule type" value="Genomic_DNA"/>
</dbReference>
<keyword evidence="8" id="KW-1185">Reference proteome</keyword>
<keyword evidence="5 6" id="KW-0472">Membrane</keyword>
<dbReference type="AlphaFoldDB" id="A0A327W716"/>
<keyword evidence="2" id="KW-1003">Cell membrane</keyword>
<keyword evidence="3 6" id="KW-0812">Transmembrane</keyword>
<dbReference type="PANTHER" id="PTHR30250:SF11">
    <property type="entry name" value="O-ANTIGEN TRANSPORTER-RELATED"/>
    <property type="match status" value="1"/>
</dbReference>
<dbReference type="OrthoDB" id="1420880at2"/>
<feature type="transmembrane region" description="Helical" evidence="6">
    <location>
        <begin position="150"/>
        <end position="170"/>
    </location>
</feature>
<feature type="transmembrane region" description="Helical" evidence="6">
    <location>
        <begin position="117"/>
        <end position="138"/>
    </location>
</feature>
<evidence type="ECO:0000256" key="2">
    <source>
        <dbReference type="ARBA" id="ARBA00022475"/>
    </source>
</evidence>
<sequence>MSANIVHKVKSSFYKMFTGEVVTLLVAFISGYFYARFLGPETYGIWQTAKVFINLSAVFSLSLPFVMRRDFITLQADGKTEEAHRIAHIVLTYQLIITPLVSIGLLIYAFTSITNHLLQLSVVTVALIYIAQIVGAYGNILTKGLNNYKVLRNASILSGILTLVSIPVVYFWGYTALLITTLLIAVANSLYYFIKRPIAYKLYWNNTLFKSLLFVTIPLYLQDISATIFEGIDRLIIAKYLDFKEVGLYSLASFINLPLKLFVNSLSIVLFTHLNAAFGSTVNDDVIKKHVILPQEVLCQIIPPVIGVVIALLLPAVTIFLPKYTDGVPAAQISVFATYFYLLTGFSANAMFVLNKQKISALIFFIVGVVNTVLCLVVVRLKLGISGIAGATLVAYWLFDILMIGSVFKQMQRSFGELIAYKTRQLIPILTIGLFTVLYQCIIRKYIQDAWHLSIYAESAIAVALTGIVSLPFLLKGMQKLKLIL</sequence>
<dbReference type="Proteomes" id="UP000249819">
    <property type="component" value="Unassembled WGS sequence"/>
</dbReference>
<feature type="transmembrane region" description="Helical" evidence="6">
    <location>
        <begin position="333"/>
        <end position="354"/>
    </location>
</feature>
<keyword evidence="4 6" id="KW-1133">Transmembrane helix</keyword>
<dbReference type="PANTHER" id="PTHR30250">
    <property type="entry name" value="PST FAMILY PREDICTED COLANIC ACID TRANSPORTER"/>
    <property type="match status" value="1"/>
</dbReference>
<feature type="transmembrane region" description="Helical" evidence="6">
    <location>
        <begin position="86"/>
        <end position="111"/>
    </location>
</feature>
<proteinExistence type="predicted"/>
<gene>
    <name evidence="7" type="ORF">CLV59_102515</name>
</gene>
<evidence type="ECO:0000256" key="1">
    <source>
        <dbReference type="ARBA" id="ARBA00004651"/>
    </source>
</evidence>
<feature type="transmembrane region" description="Helical" evidence="6">
    <location>
        <begin position="297"/>
        <end position="321"/>
    </location>
</feature>
<organism evidence="7 8">
    <name type="scientific">Chitinophaga dinghuensis</name>
    <dbReference type="NCBI Taxonomy" id="1539050"/>
    <lineage>
        <taxon>Bacteria</taxon>
        <taxon>Pseudomonadati</taxon>
        <taxon>Bacteroidota</taxon>
        <taxon>Chitinophagia</taxon>
        <taxon>Chitinophagales</taxon>
        <taxon>Chitinophagaceae</taxon>
        <taxon>Chitinophaga</taxon>
    </lineage>
</organism>
<feature type="transmembrane region" description="Helical" evidence="6">
    <location>
        <begin position="426"/>
        <end position="447"/>
    </location>
</feature>
<name>A0A327W716_9BACT</name>
<dbReference type="Pfam" id="PF13440">
    <property type="entry name" value="Polysacc_synt_3"/>
    <property type="match status" value="1"/>
</dbReference>
<feature type="transmembrane region" description="Helical" evidence="6">
    <location>
        <begin position="385"/>
        <end position="405"/>
    </location>
</feature>
<feature type="transmembrane region" description="Helical" evidence="6">
    <location>
        <begin position="12"/>
        <end position="33"/>
    </location>
</feature>
<feature type="transmembrane region" description="Helical" evidence="6">
    <location>
        <begin position="176"/>
        <end position="194"/>
    </location>
</feature>
<accession>A0A327W716</accession>
<protein>
    <submittedName>
        <fullName evidence="7">O-antigen/teichoic acid export membrane protein</fullName>
    </submittedName>
</protein>
<evidence type="ECO:0000313" key="7">
    <source>
        <dbReference type="EMBL" id="RAJ85810.1"/>
    </source>
</evidence>
<comment type="caution">
    <text evidence="7">The sequence shown here is derived from an EMBL/GenBank/DDBJ whole genome shotgun (WGS) entry which is preliminary data.</text>
</comment>
<dbReference type="InterPro" id="IPR050833">
    <property type="entry name" value="Poly_Biosynth_Transport"/>
</dbReference>
<feature type="transmembrane region" description="Helical" evidence="6">
    <location>
        <begin position="453"/>
        <end position="475"/>
    </location>
</feature>
<evidence type="ECO:0000256" key="4">
    <source>
        <dbReference type="ARBA" id="ARBA00022989"/>
    </source>
</evidence>
<evidence type="ECO:0000256" key="5">
    <source>
        <dbReference type="ARBA" id="ARBA00023136"/>
    </source>
</evidence>
<dbReference type="GO" id="GO:0005886">
    <property type="term" value="C:plasma membrane"/>
    <property type="evidence" value="ECO:0007669"/>
    <property type="project" value="UniProtKB-SubCell"/>
</dbReference>
<reference evidence="7 8" key="1">
    <citation type="submission" date="2018-06" db="EMBL/GenBank/DDBJ databases">
        <title>Genomic Encyclopedia of Archaeal and Bacterial Type Strains, Phase II (KMG-II): from individual species to whole genera.</title>
        <authorList>
            <person name="Goeker M."/>
        </authorList>
    </citation>
    <scope>NUCLEOTIDE SEQUENCE [LARGE SCALE GENOMIC DNA]</scope>
    <source>
        <strain evidence="7 8">DSM 29821</strain>
    </source>
</reference>
<feature type="transmembrane region" description="Helical" evidence="6">
    <location>
        <begin position="45"/>
        <end position="66"/>
    </location>
</feature>
<comment type="subcellular location">
    <subcellularLocation>
        <location evidence="1">Cell membrane</location>
        <topology evidence="1">Multi-pass membrane protein</topology>
    </subcellularLocation>
</comment>
<evidence type="ECO:0000256" key="6">
    <source>
        <dbReference type="SAM" id="Phobius"/>
    </source>
</evidence>
<evidence type="ECO:0000256" key="3">
    <source>
        <dbReference type="ARBA" id="ARBA00022692"/>
    </source>
</evidence>
<feature type="transmembrane region" description="Helical" evidence="6">
    <location>
        <begin position="361"/>
        <end position="379"/>
    </location>
</feature>
<evidence type="ECO:0000313" key="8">
    <source>
        <dbReference type="Proteomes" id="UP000249819"/>
    </source>
</evidence>